<evidence type="ECO:0000256" key="13">
    <source>
        <dbReference type="PIRNR" id="PIRNR006446"/>
    </source>
</evidence>
<organism evidence="14 15">
    <name type="scientific">Eiseniibacteriota bacterium</name>
    <dbReference type="NCBI Taxonomy" id="2212470"/>
    <lineage>
        <taxon>Bacteria</taxon>
        <taxon>Candidatus Eiseniibacteriota</taxon>
    </lineage>
</organism>
<keyword evidence="10 13" id="KW-1133">Transmembrane helix</keyword>
<name>A0A933SBV2_UNCEI</name>
<dbReference type="Pfam" id="PF01654">
    <property type="entry name" value="Cyt_bd_oxida_I"/>
    <property type="match status" value="1"/>
</dbReference>
<dbReference type="EMBL" id="JACRIW010000031">
    <property type="protein sequence ID" value="MBI5168576.1"/>
    <property type="molecule type" value="Genomic_DNA"/>
</dbReference>
<feature type="transmembrane region" description="Helical" evidence="13">
    <location>
        <begin position="129"/>
        <end position="152"/>
    </location>
</feature>
<comment type="caution">
    <text evidence="14">The sequence shown here is derived from an EMBL/GenBank/DDBJ whole genome shotgun (WGS) entry which is preliminary data.</text>
</comment>
<dbReference type="GO" id="GO:0016682">
    <property type="term" value="F:oxidoreductase activity, acting on diphenols and related substances as donors, oxygen as acceptor"/>
    <property type="evidence" value="ECO:0007669"/>
    <property type="project" value="TreeGrafter"/>
</dbReference>
<sequence>MPTDALFWHRLQFAFTITFHYLFPVLTMGLALLIVIMKALALRTRDARWDDAARFWIRIFGINFAVGVVTGIPMEFQFGTNWARFSRIAGPVIGQTLAMEGLFAFMLESSVLALLVWGERRMSRAAHFACALLLFAGSWLSAYFILCTNAFLHHPVGHAVGPDGVLQLVDARAFLTNPWAAMQFAHNQAASVATASFVVAAVGAWWLLRGVHAEVAKRCVTLGVIAGFAASMAVAFPTGDLQAKAVAKHKPASLAAMEGRFESGPHAGITLIGQPNVAERRLDNPITVPGMLSFLAFGTFHGDVAGLGAFPEDQWPDNIELVYYGFHVMAGLGTLMIALMGFALLALVLKRLFATRALLWALALAFPFPYVAVTAGWMTAELGRQPWLVYGILRTADGSSPTVHSGTALFTLIGFMGIDFVIGLAFLWLIARELAHGPGAPAGTKTEVAHA</sequence>
<dbReference type="InterPro" id="IPR002585">
    <property type="entry name" value="Cyt-d_ubiquinol_oxidase_su_1"/>
</dbReference>
<keyword evidence="11 13" id="KW-0408">Iron</keyword>
<dbReference type="GO" id="GO:0020037">
    <property type="term" value="F:heme binding"/>
    <property type="evidence" value="ECO:0007669"/>
    <property type="project" value="TreeGrafter"/>
</dbReference>
<proteinExistence type="inferred from homology"/>
<feature type="transmembrane region" description="Helical" evidence="13">
    <location>
        <begin position="220"/>
        <end position="239"/>
    </location>
</feature>
<evidence type="ECO:0000256" key="6">
    <source>
        <dbReference type="ARBA" id="ARBA00022617"/>
    </source>
</evidence>
<evidence type="ECO:0000256" key="5">
    <source>
        <dbReference type="ARBA" id="ARBA00022519"/>
    </source>
</evidence>
<evidence type="ECO:0000256" key="8">
    <source>
        <dbReference type="ARBA" id="ARBA00022723"/>
    </source>
</evidence>
<keyword evidence="9 13" id="KW-0249">Electron transport</keyword>
<feature type="transmembrane region" description="Helical" evidence="13">
    <location>
        <begin position="12"/>
        <end position="35"/>
    </location>
</feature>
<keyword evidence="5" id="KW-0997">Cell inner membrane</keyword>
<dbReference type="GO" id="GO:0019646">
    <property type="term" value="P:aerobic electron transport chain"/>
    <property type="evidence" value="ECO:0007669"/>
    <property type="project" value="InterPro"/>
</dbReference>
<feature type="transmembrane region" description="Helical" evidence="13">
    <location>
        <begin position="189"/>
        <end position="208"/>
    </location>
</feature>
<keyword evidence="7 13" id="KW-0812">Transmembrane</keyword>
<feature type="transmembrane region" description="Helical" evidence="13">
    <location>
        <begin position="321"/>
        <end position="345"/>
    </location>
</feature>
<evidence type="ECO:0000256" key="7">
    <source>
        <dbReference type="ARBA" id="ARBA00022692"/>
    </source>
</evidence>
<dbReference type="PANTHER" id="PTHR30365">
    <property type="entry name" value="CYTOCHROME D UBIQUINOL OXIDASE"/>
    <property type="match status" value="1"/>
</dbReference>
<evidence type="ECO:0000256" key="3">
    <source>
        <dbReference type="ARBA" id="ARBA00022448"/>
    </source>
</evidence>
<dbReference type="AlphaFoldDB" id="A0A933SBV2"/>
<evidence type="ECO:0000256" key="10">
    <source>
        <dbReference type="ARBA" id="ARBA00022989"/>
    </source>
</evidence>
<evidence type="ECO:0000313" key="15">
    <source>
        <dbReference type="Proteomes" id="UP000696931"/>
    </source>
</evidence>
<protein>
    <submittedName>
        <fullName evidence="14">Cytochrome ubiquinol oxidase subunit I</fullName>
    </submittedName>
</protein>
<evidence type="ECO:0000256" key="1">
    <source>
        <dbReference type="ARBA" id="ARBA00004429"/>
    </source>
</evidence>
<feature type="transmembrane region" description="Helical" evidence="13">
    <location>
        <begin position="55"/>
        <end position="72"/>
    </location>
</feature>
<gene>
    <name evidence="14" type="ORF">HZA61_03715</name>
</gene>
<feature type="transmembrane region" description="Helical" evidence="13">
    <location>
        <begin position="408"/>
        <end position="431"/>
    </location>
</feature>
<evidence type="ECO:0000256" key="2">
    <source>
        <dbReference type="ARBA" id="ARBA00009819"/>
    </source>
</evidence>
<dbReference type="PIRSF" id="PIRSF006446">
    <property type="entry name" value="Cyt_quinol_oxidase_1"/>
    <property type="match status" value="1"/>
</dbReference>
<evidence type="ECO:0000256" key="9">
    <source>
        <dbReference type="ARBA" id="ARBA00022982"/>
    </source>
</evidence>
<dbReference type="Proteomes" id="UP000696931">
    <property type="component" value="Unassembled WGS sequence"/>
</dbReference>
<dbReference type="GO" id="GO:0070069">
    <property type="term" value="C:cytochrome complex"/>
    <property type="evidence" value="ECO:0007669"/>
    <property type="project" value="UniProtKB-UniRule"/>
</dbReference>
<keyword evidence="12 13" id="KW-0472">Membrane</keyword>
<dbReference type="GO" id="GO:0009055">
    <property type="term" value="F:electron transfer activity"/>
    <property type="evidence" value="ECO:0007669"/>
    <property type="project" value="UniProtKB-UniRule"/>
</dbReference>
<dbReference type="GO" id="GO:0046872">
    <property type="term" value="F:metal ion binding"/>
    <property type="evidence" value="ECO:0007669"/>
    <property type="project" value="UniProtKB-UniRule"/>
</dbReference>
<keyword evidence="3 13" id="KW-0813">Transport</keyword>
<evidence type="ECO:0000256" key="4">
    <source>
        <dbReference type="ARBA" id="ARBA00022475"/>
    </source>
</evidence>
<keyword evidence="8 13" id="KW-0479">Metal-binding</keyword>
<keyword evidence="4 13" id="KW-1003">Cell membrane</keyword>
<evidence type="ECO:0000256" key="11">
    <source>
        <dbReference type="ARBA" id="ARBA00023004"/>
    </source>
</evidence>
<keyword evidence="6 13" id="KW-0349">Heme</keyword>
<dbReference type="PANTHER" id="PTHR30365:SF0">
    <property type="entry name" value="CYTOCHROME BD-I UBIQUINOL OXIDASE SUBUNIT 1"/>
    <property type="match status" value="1"/>
</dbReference>
<feature type="transmembrane region" description="Helical" evidence="13">
    <location>
        <begin position="357"/>
        <end position="378"/>
    </location>
</feature>
<comment type="similarity">
    <text evidence="2 13">Belongs to the cytochrome ubiquinol oxidase subunit 1 family.</text>
</comment>
<feature type="transmembrane region" description="Helical" evidence="13">
    <location>
        <begin position="92"/>
        <end position="117"/>
    </location>
</feature>
<evidence type="ECO:0000256" key="12">
    <source>
        <dbReference type="ARBA" id="ARBA00023136"/>
    </source>
</evidence>
<reference evidence="14" key="1">
    <citation type="submission" date="2020-07" db="EMBL/GenBank/DDBJ databases">
        <title>Huge and variable diversity of episymbiotic CPR bacteria and DPANN archaea in groundwater ecosystems.</title>
        <authorList>
            <person name="He C.Y."/>
            <person name="Keren R."/>
            <person name="Whittaker M."/>
            <person name="Farag I.F."/>
            <person name="Doudna J."/>
            <person name="Cate J.H.D."/>
            <person name="Banfield J.F."/>
        </authorList>
    </citation>
    <scope>NUCLEOTIDE SEQUENCE</scope>
    <source>
        <strain evidence="14">NC_groundwater_1813_Pr3_B-0.1um_71_17</strain>
    </source>
</reference>
<evidence type="ECO:0000313" key="14">
    <source>
        <dbReference type="EMBL" id="MBI5168576.1"/>
    </source>
</evidence>
<accession>A0A933SBV2</accession>
<dbReference type="GO" id="GO:0005886">
    <property type="term" value="C:plasma membrane"/>
    <property type="evidence" value="ECO:0007669"/>
    <property type="project" value="UniProtKB-SubCell"/>
</dbReference>
<comment type="subcellular location">
    <subcellularLocation>
        <location evidence="1">Cell inner membrane</location>
        <topology evidence="1">Multi-pass membrane protein</topology>
    </subcellularLocation>
</comment>